<organism evidence="5 6">
    <name type="scientific">Dispira parvispora</name>
    <dbReference type="NCBI Taxonomy" id="1520584"/>
    <lineage>
        <taxon>Eukaryota</taxon>
        <taxon>Fungi</taxon>
        <taxon>Fungi incertae sedis</taxon>
        <taxon>Zoopagomycota</taxon>
        <taxon>Kickxellomycotina</taxon>
        <taxon>Dimargaritomycetes</taxon>
        <taxon>Dimargaritales</taxon>
        <taxon>Dimargaritaceae</taxon>
        <taxon>Dispira</taxon>
    </lineage>
</organism>
<keyword evidence="2" id="KW-0143">Chaperone</keyword>
<dbReference type="FunFam" id="1.10.287.370:FF:000002">
    <property type="entry name" value="Prefoldin subunit 2"/>
    <property type="match status" value="1"/>
</dbReference>
<dbReference type="Proteomes" id="UP001150925">
    <property type="component" value="Unassembled WGS sequence"/>
</dbReference>
<protein>
    <submittedName>
        <fullName evidence="5">Cochaperone prefoldin complex subunit</fullName>
    </submittedName>
</protein>
<dbReference type="InterPro" id="IPR009053">
    <property type="entry name" value="Prefoldin"/>
</dbReference>
<evidence type="ECO:0000256" key="3">
    <source>
        <dbReference type="SAM" id="Coils"/>
    </source>
</evidence>
<evidence type="ECO:0000256" key="1">
    <source>
        <dbReference type="ARBA" id="ARBA00008045"/>
    </source>
</evidence>
<name>A0A9W8AM74_9FUNG</name>
<dbReference type="Pfam" id="PF01920">
    <property type="entry name" value="Prefoldin_2"/>
    <property type="match status" value="1"/>
</dbReference>
<comment type="similarity">
    <text evidence="1">Belongs to the prefoldin subunit beta family.</text>
</comment>
<sequence length="126" mass="14214">MSSKQSATSATASDQQIVAQFNGMRQELQNITQKIGELEMDVDEHQLVIDTMIPMEGNRKCFRLVGGVLMERTVGEVLPALKANHSGIKDVIDQLLQTYKKKEEEMNNFQKKHNIRMVKPGTNPSQ</sequence>
<dbReference type="EMBL" id="JANBPY010001097">
    <property type="protein sequence ID" value="KAJ1961634.1"/>
    <property type="molecule type" value="Genomic_DNA"/>
</dbReference>
<proteinExistence type="inferred from homology"/>
<gene>
    <name evidence="5" type="primary">GIM4</name>
    <name evidence="5" type="ORF">IWQ62_003800</name>
</gene>
<dbReference type="InterPro" id="IPR027235">
    <property type="entry name" value="PFD2"/>
</dbReference>
<evidence type="ECO:0000313" key="5">
    <source>
        <dbReference type="EMBL" id="KAJ1961634.1"/>
    </source>
</evidence>
<dbReference type="CDD" id="cd23163">
    <property type="entry name" value="Prefoldin_2"/>
    <property type="match status" value="1"/>
</dbReference>
<dbReference type="GO" id="GO:0006457">
    <property type="term" value="P:protein folding"/>
    <property type="evidence" value="ECO:0007669"/>
    <property type="project" value="InterPro"/>
</dbReference>
<feature type="coiled-coil region" evidence="3">
    <location>
        <begin position="21"/>
        <end position="48"/>
    </location>
</feature>
<accession>A0A9W8AM74</accession>
<dbReference type="PANTHER" id="PTHR13303">
    <property type="entry name" value="PREFOLDIN SUBUNIT 2"/>
    <property type="match status" value="1"/>
</dbReference>
<reference evidence="5" key="1">
    <citation type="submission" date="2022-07" db="EMBL/GenBank/DDBJ databases">
        <title>Phylogenomic reconstructions and comparative analyses of Kickxellomycotina fungi.</title>
        <authorList>
            <person name="Reynolds N.K."/>
            <person name="Stajich J.E."/>
            <person name="Barry K."/>
            <person name="Grigoriev I.V."/>
            <person name="Crous P."/>
            <person name="Smith M.E."/>
        </authorList>
    </citation>
    <scope>NUCLEOTIDE SEQUENCE</scope>
    <source>
        <strain evidence="5">RSA 1196</strain>
    </source>
</reference>
<evidence type="ECO:0000256" key="4">
    <source>
        <dbReference type="SAM" id="MobiDB-lite"/>
    </source>
</evidence>
<dbReference type="AlphaFoldDB" id="A0A9W8AM74"/>
<evidence type="ECO:0000256" key="2">
    <source>
        <dbReference type="ARBA" id="ARBA00023186"/>
    </source>
</evidence>
<keyword evidence="6" id="KW-1185">Reference proteome</keyword>
<comment type="caution">
    <text evidence="5">The sequence shown here is derived from an EMBL/GenBank/DDBJ whole genome shotgun (WGS) entry which is preliminary data.</text>
</comment>
<dbReference type="SUPFAM" id="SSF46579">
    <property type="entry name" value="Prefoldin"/>
    <property type="match status" value="1"/>
</dbReference>
<dbReference type="InterPro" id="IPR002777">
    <property type="entry name" value="PFD_beta-like"/>
</dbReference>
<feature type="region of interest" description="Disordered" evidence="4">
    <location>
        <begin position="107"/>
        <end position="126"/>
    </location>
</feature>
<dbReference type="Gene3D" id="1.10.287.370">
    <property type="match status" value="1"/>
</dbReference>
<keyword evidence="3" id="KW-0175">Coiled coil</keyword>
<dbReference type="OrthoDB" id="29646at2759"/>
<evidence type="ECO:0000313" key="6">
    <source>
        <dbReference type="Proteomes" id="UP001150925"/>
    </source>
</evidence>
<dbReference type="GO" id="GO:0016272">
    <property type="term" value="C:prefoldin complex"/>
    <property type="evidence" value="ECO:0007669"/>
    <property type="project" value="InterPro"/>
</dbReference>
<dbReference type="GO" id="GO:0051082">
    <property type="term" value="F:unfolded protein binding"/>
    <property type="evidence" value="ECO:0007669"/>
    <property type="project" value="InterPro"/>
</dbReference>